<dbReference type="STRING" id="493475.GARC_1515"/>
<dbReference type="eggNOG" id="COG3386">
    <property type="taxonomic scope" value="Bacteria"/>
</dbReference>
<organism evidence="3 4">
    <name type="scientific">Paraglaciecola arctica BSs20135</name>
    <dbReference type="NCBI Taxonomy" id="493475"/>
    <lineage>
        <taxon>Bacteria</taxon>
        <taxon>Pseudomonadati</taxon>
        <taxon>Pseudomonadota</taxon>
        <taxon>Gammaproteobacteria</taxon>
        <taxon>Alteromonadales</taxon>
        <taxon>Alteromonadaceae</taxon>
        <taxon>Paraglaciecola</taxon>
    </lineage>
</organism>
<dbReference type="SUPFAM" id="SSF63829">
    <property type="entry name" value="Calcium-dependent phosphotriesterase"/>
    <property type="match status" value="1"/>
</dbReference>
<dbReference type="GO" id="GO:0004341">
    <property type="term" value="F:gluconolactonase activity"/>
    <property type="evidence" value="ECO:0007669"/>
    <property type="project" value="UniProtKB-EC"/>
</dbReference>
<evidence type="ECO:0000313" key="4">
    <source>
        <dbReference type="Proteomes" id="UP000006327"/>
    </source>
</evidence>
<feature type="domain" description="SMP-30/Gluconolactonase/LRE-like region" evidence="2">
    <location>
        <begin position="54"/>
        <end position="327"/>
    </location>
</feature>
<dbReference type="InterPro" id="IPR011042">
    <property type="entry name" value="6-blade_b-propeller_TolB-like"/>
</dbReference>
<sequence length="363" mass="39609">MINFVAAAHDEQVDTANVKYCSTNSDQVQLDLSDVSLTREQNIPLVYQGTNNVEGPLWHDGALYYSNLGSHQPNERGFILSNQSTIWRWVPGTKPQVWLDDTLAGTNGLAIDSKDNLVATRQLDGSIVYIDWQSKKITPIVSHYEDKRFNSPNDLTIADDNSIFFTDPNWNTPSNIDVTLTQGGGEPGSQVPGQRIYRVSADGKVNPTLVTELVPALRDKPNGITLSLDQKQLIVGGIAGLWAFELKSGRVSKPKQILNTPIDGLGKDCSGNIYVTTTRKSATRNDDQLVVVLNKNYDEIGVLTVPGIHIVTNIAFGGEDGRTLYVTGLTDPLDGSKVRQCGDAACLSAGIYSTRLNVQGFPY</sequence>
<dbReference type="Proteomes" id="UP000006327">
    <property type="component" value="Unassembled WGS sequence"/>
</dbReference>
<dbReference type="PANTHER" id="PTHR47572">
    <property type="entry name" value="LIPOPROTEIN-RELATED"/>
    <property type="match status" value="1"/>
</dbReference>
<dbReference type="Pfam" id="PF08450">
    <property type="entry name" value="SGL"/>
    <property type="match status" value="1"/>
</dbReference>
<name>K6YPC5_9ALTE</name>
<gene>
    <name evidence="3" type="ORF">GARC_1515</name>
</gene>
<accession>K6YPC5</accession>
<dbReference type="EC" id="3.1.1.17" evidence="3"/>
<protein>
    <submittedName>
        <fullName evidence="3">Gluconolactonase</fullName>
        <ecNumber evidence="3">3.1.1.17</ecNumber>
    </submittedName>
</protein>
<dbReference type="InterPro" id="IPR051262">
    <property type="entry name" value="SMP-30/CGR1_Lactonase"/>
</dbReference>
<evidence type="ECO:0000259" key="2">
    <source>
        <dbReference type="Pfam" id="PF08450"/>
    </source>
</evidence>
<reference evidence="3 4" key="1">
    <citation type="journal article" date="2017" name="Antonie Van Leeuwenhoek">
        <title>Rhizobium rhizosphaerae sp. nov., a novel species isolated from rice rhizosphere.</title>
        <authorList>
            <person name="Zhao J.J."/>
            <person name="Zhang J."/>
            <person name="Zhang R.J."/>
            <person name="Zhang C.W."/>
            <person name="Yin H.Q."/>
            <person name="Zhang X.X."/>
        </authorList>
    </citation>
    <scope>NUCLEOTIDE SEQUENCE [LARGE SCALE GENOMIC DNA]</scope>
    <source>
        <strain evidence="3 4">BSs20135</strain>
    </source>
</reference>
<dbReference type="OrthoDB" id="241638at2"/>
<proteinExistence type="predicted"/>
<keyword evidence="4" id="KW-1185">Reference proteome</keyword>
<comment type="caution">
    <text evidence="3">The sequence shown here is derived from an EMBL/GenBank/DDBJ whole genome shotgun (WGS) entry which is preliminary data.</text>
</comment>
<dbReference type="InterPro" id="IPR013658">
    <property type="entry name" value="SGL"/>
</dbReference>
<dbReference type="EMBL" id="BAEO01000018">
    <property type="protein sequence ID" value="GAC18488.1"/>
    <property type="molecule type" value="Genomic_DNA"/>
</dbReference>
<dbReference type="Gene3D" id="2.120.10.30">
    <property type="entry name" value="TolB, C-terminal domain"/>
    <property type="match status" value="1"/>
</dbReference>
<evidence type="ECO:0000256" key="1">
    <source>
        <dbReference type="ARBA" id="ARBA00022801"/>
    </source>
</evidence>
<keyword evidence="1 3" id="KW-0378">Hydrolase</keyword>
<evidence type="ECO:0000313" key="3">
    <source>
        <dbReference type="EMBL" id="GAC18488.1"/>
    </source>
</evidence>
<dbReference type="AlphaFoldDB" id="K6YPC5"/>
<dbReference type="PANTHER" id="PTHR47572:SF4">
    <property type="entry name" value="LACTONASE DRP35"/>
    <property type="match status" value="1"/>
</dbReference>